<dbReference type="Pfam" id="PF02958">
    <property type="entry name" value="EcKL"/>
    <property type="match status" value="1"/>
</dbReference>
<dbReference type="Gene3D" id="3.90.1200.10">
    <property type="match status" value="1"/>
</dbReference>
<dbReference type="SMART" id="SM00587">
    <property type="entry name" value="CHK"/>
    <property type="match status" value="1"/>
</dbReference>
<accession>V5I813</accession>
<evidence type="ECO:0000259" key="1">
    <source>
        <dbReference type="SMART" id="SM00587"/>
    </source>
</evidence>
<feature type="domain" description="CHK kinase-like" evidence="1">
    <location>
        <begin position="136"/>
        <end position="337"/>
    </location>
</feature>
<proteinExistence type="predicted"/>
<dbReference type="PANTHER" id="PTHR11012">
    <property type="entry name" value="PROTEIN KINASE-LIKE DOMAIN-CONTAINING"/>
    <property type="match status" value="1"/>
</dbReference>
<dbReference type="AlphaFoldDB" id="V5I813"/>
<name>V5I813_ANOGL</name>
<dbReference type="EMBL" id="GALX01005485">
    <property type="protein sequence ID" value="JAB62981.1"/>
    <property type="molecule type" value="Transcribed_RNA"/>
</dbReference>
<feature type="non-terminal residue" evidence="2">
    <location>
        <position position="1"/>
    </location>
</feature>
<dbReference type="PANTHER" id="PTHR11012:SF48">
    <property type="entry name" value="CHK KINASE-LIKE DOMAIN-CONTAINING PROTEIN-RELATED"/>
    <property type="match status" value="1"/>
</dbReference>
<dbReference type="SUPFAM" id="SSF56112">
    <property type="entry name" value="Protein kinase-like (PK-like)"/>
    <property type="match status" value="1"/>
</dbReference>
<dbReference type="InterPro" id="IPR011009">
    <property type="entry name" value="Kinase-like_dom_sf"/>
</dbReference>
<evidence type="ECO:0000313" key="2">
    <source>
        <dbReference type="EMBL" id="JAB62981.1"/>
    </source>
</evidence>
<dbReference type="InterPro" id="IPR015897">
    <property type="entry name" value="CHK_kinase-like"/>
</dbReference>
<protein>
    <recommendedName>
        <fullName evidence="1">CHK kinase-like domain-containing protein</fullName>
    </recommendedName>
</protein>
<sequence length="430" mass="50029">WVVILILDGTIAQLDMELCNILSKAQCEKVLEKYTGNREFSIKRYWINPLQSQLDGLMCEQYFLKIHYQARDEDKTVQFFFKVLNEANPVMYEITRNIYAFEKESFYYETVVPLLKSKGLSCSYVPKSYFSEPFVIVLEDVAQRSFKCTPKNKPLDLEHCKKCLETLAKFHAEPILYELVTSDELGKIYSFNDEFSEILEDKVFSAEENGATRFMKCSIKGLFFLIDLIPENGISKTDFKTALQAVLDAIMASQENSTGFRSSLLHGDLWSNNFLFRYENNEIADCALVDFQTLKYGPPSLDVLQFVLTNTRKSFREQHQVELLKHYYRRFSSLLMARGFQPEKVLSETEFYKSCKAFTVPAKIQSVVDRCITFLSDDDHQDAAKSEETFANYLFEDRGRYIVRGFEANEAYRELMIEDVTELRDMIFAT</sequence>
<reference evidence="2" key="1">
    <citation type="submission" date="2013-07" db="EMBL/GenBank/DDBJ databases">
        <title>Midgut Transcriptome Profiling of Anoplphora glabripennis, a Lignocellulose Degrading, Wood-Boring Cerambycid.</title>
        <authorList>
            <person name="Scully E.D."/>
            <person name="Hoover K."/>
            <person name="Carlson J.E."/>
            <person name="Tien M."/>
            <person name="Geib S.M."/>
        </authorList>
    </citation>
    <scope>NUCLEOTIDE SEQUENCE</scope>
</reference>
<organism evidence="2">
    <name type="scientific">Anoplophora glabripennis</name>
    <name type="common">Asian longhorn beetle</name>
    <name type="synonym">Anoplophora nobilis</name>
    <dbReference type="NCBI Taxonomy" id="217634"/>
    <lineage>
        <taxon>Eukaryota</taxon>
        <taxon>Metazoa</taxon>
        <taxon>Ecdysozoa</taxon>
        <taxon>Arthropoda</taxon>
        <taxon>Hexapoda</taxon>
        <taxon>Insecta</taxon>
        <taxon>Pterygota</taxon>
        <taxon>Neoptera</taxon>
        <taxon>Endopterygota</taxon>
        <taxon>Coleoptera</taxon>
        <taxon>Polyphaga</taxon>
        <taxon>Cucujiformia</taxon>
        <taxon>Chrysomeloidea</taxon>
        <taxon>Cerambycidae</taxon>
        <taxon>Lamiinae</taxon>
        <taxon>Lamiini</taxon>
        <taxon>Anoplophora</taxon>
    </lineage>
</organism>
<dbReference type="InterPro" id="IPR004119">
    <property type="entry name" value="EcKL"/>
</dbReference>